<reference evidence="1" key="2">
    <citation type="submission" date="2015-07" db="EMBL/GenBank/DDBJ databases">
        <title>Plasmids, circular viruses and viroids from rat gut.</title>
        <authorList>
            <person name="Jorgensen T.J."/>
            <person name="Hansen M.A."/>
            <person name="Xu Z."/>
            <person name="Tabak M.A."/>
            <person name="Sorensen S.J."/>
            <person name="Hansen L.H."/>
        </authorList>
    </citation>
    <scope>NUCLEOTIDE SEQUENCE</scope>
    <source>
        <strain evidence="1">RGRH0665</strain>
    </source>
</reference>
<sequence length="80" mass="8993">MAQVVALQAIRATRTPCIDVMRARRKDDGTILAQCEMGDHGFEMYQISTEKRYSETYVRVMTCKRAALQGLPCYTRSSGG</sequence>
<evidence type="ECO:0000313" key="1">
    <source>
        <dbReference type="EMBL" id="CRY95556.1"/>
    </source>
</evidence>
<accession>A0A0H5Q0Q7</accession>
<name>A0A0H5Q0Q7_9ZZZZ</name>
<dbReference type="EMBL" id="LN853288">
    <property type="protein sequence ID" value="CRY95556.1"/>
    <property type="molecule type" value="Genomic_DNA"/>
</dbReference>
<organism evidence="1">
    <name type="scientific">uncultured prokaryote</name>
    <dbReference type="NCBI Taxonomy" id="198431"/>
    <lineage>
        <taxon>unclassified sequences</taxon>
        <taxon>environmental samples</taxon>
    </lineage>
</organism>
<protein>
    <submittedName>
        <fullName evidence="1">Uncharacterized protein</fullName>
    </submittedName>
</protein>
<reference evidence="1" key="1">
    <citation type="submission" date="2015-06" db="EMBL/GenBank/DDBJ databases">
        <authorList>
            <person name="Joergensen T."/>
        </authorList>
    </citation>
    <scope>NUCLEOTIDE SEQUENCE</scope>
    <source>
        <strain evidence="1">RGRH0665</strain>
    </source>
</reference>
<dbReference type="AlphaFoldDB" id="A0A0H5Q0Q7"/>
<proteinExistence type="predicted"/>